<evidence type="ECO:0000313" key="2">
    <source>
        <dbReference type="EMBL" id="SET57439.1"/>
    </source>
</evidence>
<dbReference type="OrthoDB" id="3625082at2"/>
<dbReference type="PANTHER" id="PTHR40763:SF5">
    <property type="entry name" value="MEMBRANE PROTEIN"/>
    <property type="match status" value="1"/>
</dbReference>
<dbReference type="EMBL" id="FOHK01000009">
    <property type="protein sequence ID" value="SET57439.1"/>
    <property type="molecule type" value="Genomic_DNA"/>
</dbReference>
<organism evidence="2 3">
    <name type="scientific">Thalassotalea agarivorans</name>
    <name type="common">Thalassomonas agarivorans</name>
    <dbReference type="NCBI Taxonomy" id="349064"/>
    <lineage>
        <taxon>Bacteria</taxon>
        <taxon>Pseudomonadati</taxon>
        <taxon>Pseudomonadota</taxon>
        <taxon>Gammaproteobacteria</taxon>
        <taxon>Alteromonadales</taxon>
        <taxon>Colwelliaceae</taxon>
        <taxon>Thalassotalea</taxon>
    </lineage>
</organism>
<dbReference type="PANTHER" id="PTHR40763">
    <property type="entry name" value="MEMBRANE PROTEIN-RELATED"/>
    <property type="match status" value="1"/>
</dbReference>
<dbReference type="InterPro" id="IPR012551">
    <property type="entry name" value="DUF1707_SHOCT-like"/>
</dbReference>
<dbReference type="Proteomes" id="UP000199308">
    <property type="component" value="Unassembled WGS sequence"/>
</dbReference>
<dbReference type="Pfam" id="PF08044">
    <property type="entry name" value="DUF1707"/>
    <property type="match status" value="1"/>
</dbReference>
<dbReference type="RefSeq" id="WP_093330024.1">
    <property type="nucleotide sequence ID" value="NZ_AP027363.1"/>
</dbReference>
<protein>
    <recommendedName>
        <fullName evidence="1">DUF1707 domain-containing protein</fullName>
    </recommendedName>
</protein>
<reference evidence="2 3" key="1">
    <citation type="submission" date="2016-10" db="EMBL/GenBank/DDBJ databases">
        <authorList>
            <person name="de Groot N.N."/>
        </authorList>
    </citation>
    <scope>NUCLEOTIDE SEQUENCE [LARGE SCALE GENOMIC DNA]</scope>
    <source>
        <strain evidence="2 3">DSM 19706</strain>
    </source>
</reference>
<gene>
    <name evidence="2" type="ORF">SAMN05660429_02129</name>
</gene>
<name>A0A1I0FH46_THASX</name>
<evidence type="ECO:0000259" key="1">
    <source>
        <dbReference type="Pfam" id="PF08044"/>
    </source>
</evidence>
<proteinExistence type="predicted"/>
<dbReference type="AlphaFoldDB" id="A0A1I0FH46"/>
<accession>A0A1I0FH46</accession>
<sequence>MSVKINDRPTEKVREEVIDRLIMNYGHGELSYEAFNRRLDEAMDTQNNETLQSLVEDLPLTPDEQYIRSKTEENAATYVSEGATEEEHIVSIFSGSDRGGRWVVPKKLKVTTVFGGGDLNFSEAVFSQQQTEIEVFCLFGGVDIHVPEGVNVVSRMFNIFGGVSNNTNNAIGSQANVAPTIVVTGYCIFSGVNIRIPRSIKERFVSFADEFKKMFIDSSGKY</sequence>
<keyword evidence="3" id="KW-1185">Reference proteome</keyword>
<evidence type="ECO:0000313" key="3">
    <source>
        <dbReference type="Proteomes" id="UP000199308"/>
    </source>
</evidence>
<feature type="domain" description="DUF1707" evidence="1">
    <location>
        <begin position="12"/>
        <end position="59"/>
    </location>
</feature>
<dbReference type="STRING" id="349064.SAMN05660429_02129"/>